<organism evidence="2 3">
    <name type="scientific">Snuella sedimenti</name>
    <dbReference type="NCBI Taxonomy" id="2798802"/>
    <lineage>
        <taxon>Bacteria</taxon>
        <taxon>Pseudomonadati</taxon>
        <taxon>Bacteroidota</taxon>
        <taxon>Flavobacteriia</taxon>
        <taxon>Flavobacteriales</taxon>
        <taxon>Flavobacteriaceae</taxon>
        <taxon>Snuella</taxon>
    </lineage>
</organism>
<feature type="domain" description="Endonuclease/exonuclease/phosphatase" evidence="1">
    <location>
        <begin position="49"/>
        <end position="294"/>
    </location>
</feature>
<accession>A0A8J7IR25</accession>
<protein>
    <submittedName>
        <fullName evidence="2">Endonuclease/exonuclease/phosphatase family protein</fullName>
    </submittedName>
</protein>
<name>A0A8J7IR25_9FLAO</name>
<dbReference type="InterPro" id="IPR036691">
    <property type="entry name" value="Endo/exonu/phosph_ase_sf"/>
</dbReference>
<keyword evidence="2" id="KW-0540">Nuclease</keyword>
<dbReference type="Proteomes" id="UP000610931">
    <property type="component" value="Unassembled WGS sequence"/>
</dbReference>
<gene>
    <name evidence="2" type="ORF">JF259_16115</name>
</gene>
<sequence length="306" mass="34779">MNIRNNKSLIRKNMNVITFLVLLILGNHPLKAQENTIPFKVPDNHVRVVTWNVKFLGRRTPLRTDAELKIMADRIRNWDASVIALQEIQNNKRIHGLVELLGPEWKVNPEAGWDPGRRQEDETCLIWNTSKVTCIQYKAWLEGYPYTNRPPFSGIFKPIKGGDSFVVISNHAYPGGSEKADEHRKNQGAFYRELVKKMLKDTVYPKTIFLVGDLNGSPGKSPHTTIQPKNEKKLLHLIGKSDKKGTVAGGSSDIDHIYASNSAWSRVANKVSYVIRSEHYNESATTFEQICSDHLPVFVDMALYNR</sequence>
<evidence type="ECO:0000259" key="1">
    <source>
        <dbReference type="Pfam" id="PF03372"/>
    </source>
</evidence>
<evidence type="ECO:0000313" key="3">
    <source>
        <dbReference type="Proteomes" id="UP000610931"/>
    </source>
</evidence>
<evidence type="ECO:0000313" key="2">
    <source>
        <dbReference type="EMBL" id="MBJ6369612.1"/>
    </source>
</evidence>
<dbReference type="SUPFAM" id="SSF56219">
    <property type="entry name" value="DNase I-like"/>
    <property type="match status" value="1"/>
</dbReference>
<dbReference type="Pfam" id="PF03372">
    <property type="entry name" value="Exo_endo_phos"/>
    <property type="match status" value="1"/>
</dbReference>
<dbReference type="EMBL" id="JAELVQ010000031">
    <property type="protein sequence ID" value="MBJ6369612.1"/>
    <property type="molecule type" value="Genomic_DNA"/>
</dbReference>
<keyword evidence="3" id="KW-1185">Reference proteome</keyword>
<dbReference type="Gene3D" id="3.60.10.10">
    <property type="entry name" value="Endonuclease/exonuclease/phosphatase"/>
    <property type="match status" value="1"/>
</dbReference>
<reference evidence="2" key="1">
    <citation type="submission" date="2020-12" db="EMBL/GenBank/DDBJ databases">
        <title>Snuella sp. nov., isolated from sediment in Incheon.</title>
        <authorList>
            <person name="Kim W."/>
        </authorList>
    </citation>
    <scope>NUCLEOTIDE SEQUENCE</scope>
    <source>
        <strain evidence="2">CAU 1569</strain>
    </source>
</reference>
<dbReference type="AlphaFoldDB" id="A0A8J7IR25"/>
<dbReference type="GO" id="GO:0004519">
    <property type="term" value="F:endonuclease activity"/>
    <property type="evidence" value="ECO:0007669"/>
    <property type="project" value="UniProtKB-KW"/>
</dbReference>
<dbReference type="PANTHER" id="PTHR11371">
    <property type="entry name" value="DEOXYRIBONUCLEASE"/>
    <property type="match status" value="1"/>
</dbReference>
<dbReference type="RefSeq" id="WP_199116738.1">
    <property type="nucleotide sequence ID" value="NZ_JAELVQ010000031.1"/>
</dbReference>
<proteinExistence type="predicted"/>
<dbReference type="InterPro" id="IPR005135">
    <property type="entry name" value="Endo/exonuclease/phosphatase"/>
</dbReference>
<keyword evidence="2" id="KW-0255">Endonuclease</keyword>
<comment type="caution">
    <text evidence="2">The sequence shown here is derived from an EMBL/GenBank/DDBJ whole genome shotgun (WGS) entry which is preliminary data.</text>
</comment>
<keyword evidence="2" id="KW-0378">Hydrolase</keyword>
<dbReference type="PANTHER" id="PTHR11371:SF31">
    <property type="entry name" value="EXTRACELLULAR NUCLEASE"/>
    <property type="match status" value="1"/>
</dbReference>